<accession>A0AAV0WSD4</accession>
<comment type="caution">
    <text evidence="2">The sequence shown here is derived from an EMBL/GenBank/DDBJ whole genome shotgun (WGS) entry which is preliminary data.</text>
</comment>
<feature type="compositionally biased region" description="Polar residues" evidence="1">
    <location>
        <begin position="14"/>
        <end position="29"/>
    </location>
</feature>
<evidence type="ECO:0000256" key="1">
    <source>
        <dbReference type="SAM" id="MobiDB-lite"/>
    </source>
</evidence>
<sequence length="74" mass="8192">MASYARKNKGGNPSGNTQVNSEPRTTEIPQSPVGKPSRMEGNLLGDSKQILLESNRTETANYTRNCHIRACTKW</sequence>
<dbReference type="Proteomes" id="UP001160148">
    <property type="component" value="Unassembled WGS sequence"/>
</dbReference>
<gene>
    <name evidence="2" type="ORF">MEUPH1_LOCUS14059</name>
</gene>
<organism evidence="2 3">
    <name type="scientific">Macrosiphum euphorbiae</name>
    <name type="common">potato aphid</name>
    <dbReference type="NCBI Taxonomy" id="13131"/>
    <lineage>
        <taxon>Eukaryota</taxon>
        <taxon>Metazoa</taxon>
        <taxon>Ecdysozoa</taxon>
        <taxon>Arthropoda</taxon>
        <taxon>Hexapoda</taxon>
        <taxon>Insecta</taxon>
        <taxon>Pterygota</taxon>
        <taxon>Neoptera</taxon>
        <taxon>Paraneoptera</taxon>
        <taxon>Hemiptera</taxon>
        <taxon>Sternorrhyncha</taxon>
        <taxon>Aphidomorpha</taxon>
        <taxon>Aphidoidea</taxon>
        <taxon>Aphididae</taxon>
        <taxon>Macrosiphini</taxon>
        <taxon>Macrosiphum</taxon>
    </lineage>
</organism>
<keyword evidence="3" id="KW-1185">Reference proteome</keyword>
<dbReference type="AlphaFoldDB" id="A0AAV0WSD4"/>
<reference evidence="2 3" key="1">
    <citation type="submission" date="2023-01" db="EMBL/GenBank/DDBJ databases">
        <authorList>
            <person name="Whitehead M."/>
        </authorList>
    </citation>
    <scope>NUCLEOTIDE SEQUENCE [LARGE SCALE GENOMIC DNA]</scope>
</reference>
<evidence type="ECO:0000313" key="2">
    <source>
        <dbReference type="EMBL" id="CAI6358554.1"/>
    </source>
</evidence>
<evidence type="ECO:0000313" key="3">
    <source>
        <dbReference type="Proteomes" id="UP001160148"/>
    </source>
</evidence>
<protein>
    <submittedName>
        <fullName evidence="2">Uncharacterized protein</fullName>
    </submittedName>
</protein>
<dbReference type="EMBL" id="CARXXK010000002">
    <property type="protein sequence ID" value="CAI6358554.1"/>
    <property type="molecule type" value="Genomic_DNA"/>
</dbReference>
<name>A0AAV0WSD4_9HEMI</name>
<feature type="region of interest" description="Disordered" evidence="1">
    <location>
        <begin position="1"/>
        <end position="47"/>
    </location>
</feature>
<proteinExistence type="predicted"/>